<reference evidence="3" key="1">
    <citation type="journal article" date="2019" name="Int. J. Syst. Evol. Microbiol.">
        <title>The Global Catalogue of Microorganisms (GCM) 10K type strain sequencing project: providing services to taxonomists for standard genome sequencing and annotation.</title>
        <authorList>
            <consortium name="The Broad Institute Genomics Platform"/>
            <consortium name="The Broad Institute Genome Sequencing Center for Infectious Disease"/>
            <person name="Wu L."/>
            <person name="Ma J."/>
        </authorList>
    </citation>
    <scope>NUCLEOTIDE SEQUENCE [LARGE SCALE GENOMIC DNA]</scope>
    <source>
        <strain evidence="3">JCM 4737</strain>
    </source>
</reference>
<dbReference type="EMBL" id="BMVO01000007">
    <property type="protein sequence ID" value="GHB03435.1"/>
    <property type="molecule type" value="Genomic_DNA"/>
</dbReference>
<feature type="compositionally biased region" description="Polar residues" evidence="1">
    <location>
        <begin position="28"/>
        <end position="46"/>
    </location>
</feature>
<feature type="region of interest" description="Disordered" evidence="1">
    <location>
        <begin position="1"/>
        <end position="70"/>
    </location>
</feature>
<dbReference type="Proteomes" id="UP000599437">
    <property type="component" value="Unassembled WGS sequence"/>
</dbReference>
<comment type="caution">
    <text evidence="2">The sequence shown here is derived from an EMBL/GenBank/DDBJ whole genome shotgun (WGS) entry which is preliminary data.</text>
</comment>
<proteinExistence type="predicted"/>
<evidence type="ECO:0000256" key="1">
    <source>
        <dbReference type="SAM" id="MobiDB-lite"/>
    </source>
</evidence>
<protein>
    <submittedName>
        <fullName evidence="2">Uncharacterized protein</fullName>
    </submittedName>
</protein>
<evidence type="ECO:0000313" key="2">
    <source>
        <dbReference type="EMBL" id="GHB03435.1"/>
    </source>
</evidence>
<name>A0ABQ3DK54_9ACTN</name>
<accession>A0ABQ3DK54</accession>
<sequence length="70" mass="7704">MTHHPGPPTLKRQGRPENHPAEQPVVRTRTTPPNNQWYAPSHTPQKQPVVPPNPHPERGVTPTADALGTP</sequence>
<keyword evidence="3" id="KW-1185">Reference proteome</keyword>
<organism evidence="2 3">
    <name type="scientific">Streptomyces chryseus</name>
    <dbReference type="NCBI Taxonomy" id="68186"/>
    <lineage>
        <taxon>Bacteria</taxon>
        <taxon>Bacillati</taxon>
        <taxon>Actinomycetota</taxon>
        <taxon>Actinomycetes</taxon>
        <taxon>Kitasatosporales</taxon>
        <taxon>Streptomycetaceae</taxon>
        <taxon>Streptomyces</taxon>
    </lineage>
</organism>
<gene>
    <name evidence="2" type="ORF">GCM10010346_27810</name>
</gene>
<evidence type="ECO:0000313" key="3">
    <source>
        <dbReference type="Proteomes" id="UP000599437"/>
    </source>
</evidence>